<accession>A0ABS1MA97</accession>
<proteinExistence type="predicted"/>
<dbReference type="Pfam" id="PF13523">
    <property type="entry name" value="Acetyltransf_8"/>
    <property type="match status" value="1"/>
</dbReference>
<reference evidence="6 7" key="1">
    <citation type="submission" date="2021-01" db="EMBL/GenBank/DDBJ databases">
        <title>WGS of actinomycetes isolated from Thailand.</title>
        <authorList>
            <person name="Thawai C."/>
        </authorList>
    </citation>
    <scope>NUCLEOTIDE SEQUENCE [LARGE SCALE GENOMIC DNA]</scope>
    <source>
        <strain evidence="6 7">LPG 2</strain>
    </source>
</reference>
<comment type="function">
    <text evidence="1">Acyltransferase required for the direct transfer of medium- to long-chain fatty acyl moieties from a carrier protein (MbtL) on to the epsilon-amino group of lysine residue in the mycobactin core.</text>
</comment>
<dbReference type="PANTHER" id="PTHR31438:SF1">
    <property type="entry name" value="LYSINE N-ACYLTRANSFERASE C17G9.06C-RELATED"/>
    <property type="match status" value="1"/>
</dbReference>
<evidence type="ECO:0000256" key="3">
    <source>
        <dbReference type="ARBA" id="ARBA00020586"/>
    </source>
</evidence>
<dbReference type="PANTHER" id="PTHR31438">
    <property type="entry name" value="LYSINE N-ACYLTRANSFERASE C17G9.06C-RELATED"/>
    <property type="match status" value="1"/>
</dbReference>
<evidence type="ECO:0000313" key="7">
    <source>
        <dbReference type="Proteomes" id="UP000602198"/>
    </source>
</evidence>
<keyword evidence="7" id="KW-1185">Reference proteome</keyword>
<feature type="domain" description="Acyltransferase MbtK/IucB-like conserved" evidence="5">
    <location>
        <begin position="39"/>
        <end position="87"/>
    </location>
</feature>
<evidence type="ECO:0000259" key="5">
    <source>
        <dbReference type="SMART" id="SM01006"/>
    </source>
</evidence>
<comment type="caution">
    <text evidence="6">The sequence shown here is derived from an EMBL/GenBank/DDBJ whole genome shotgun (WGS) entry which is preliminary data.</text>
</comment>
<protein>
    <recommendedName>
        <fullName evidence="3">Lysine N-acyltransferase MbtK</fullName>
    </recommendedName>
    <alternativeName>
        <fullName evidence="4">Mycobactin synthase protein K</fullName>
    </alternativeName>
</protein>
<comment type="pathway">
    <text evidence="2">Siderophore biosynthesis; mycobactin biosynthesis.</text>
</comment>
<dbReference type="SMART" id="SM01006">
    <property type="entry name" value="AlcB"/>
    <property type="match status" value="1"/>
</dbReference>
<evidence type="ECO:0000256" key="2">
    <source>
        <dbReference type="ARBA" id="ARBA00005102"/>
    </source>
</evidence>
<dbReference type="Proteomes" id="UP000602198">
    <property type="component" value="Unassembled WGS sequence"/>
</dbReference>
<dbReference type="InterPro" id="IPR019432">
    <property type="entry name" value="Acyltransferase_MbtK/IucB-like"/>
</dbReference>
<dbReference type="RefSeq" id="WP_201950006.1">
    <property type="nucleotide sequence ID" value="NZ_JAERRJ010000008.1"/>
</dbReference>
<organism evidence="6 7">
    <name type="scientific">Nocardia acididurans</name>
    <dbReference type="NCBI Taxonomy" id="2802282"/>
    <lineage>
        <taxon>Bacteria</taxon>
        <taxon>Bacillati</taxon>
        <taxon>Actinomycetota</taxon>
        <taxon>Actinomycetes</taxon>
        <taxon>Mycobacteriales</taxon>
        <taxon>Nocardiaceae</taxon>
        <taxon>Nocardia</taxon>
    </lineage>
</organism>
<dbReference type="EMBL" id="JAERRJ010000008">
    <property type="protein sequence ID" value="MBL1077226.1"/>
    <property type="molecule type" value="Genomic_DNA"/>
</dbReference>
<dbReference type="InterPro" id="IPR016181">
    <property type="entry name" value="Acyl_CoA_acyltransferase"/>
</dbReference>
<gene>
    <name evidence="6" type="ORF">JK358_22765</name>
</gene>
<evidence type="ECO:0000256" key="1">
    <source>
        <dbReference type="ARBA" id="ARBA00003818"/>
    </source>
</evidence>
<sequence length="234" mass="26135">MEHHGTPYRLARELLDAPEAIRRIPAPELPVFDASFALRLADPQGDDPAMLEEWMARPHLLETWEQAWSADRRRQDWEAQLAGTYSRPCILAFDFAALGQPELGVRDIAYVELYRAARDEIGNLYDCDGHDVGVHIATADPALTGRGLMSGWLRDLGAALFAAEPECGRILLDPDHRNIAIQRAITKYDWRKIGTFDVRVDRRIALYAKTRAGAALPVARPELLVSEVSGTATH</sequence>
<dbReference type="Gene3D" id="3.40.630.30">
    <property type="match status" value="1"/>
</dbReference>
<evidence type="ECO:0000256" key="4">
    <source>
        <dbReference type="ARBA" id="ARBA00031122"/>
    </source>
</evidence>
<evidence type="ECO:0000313" key="6">
    <source>
        <dbReference type="EMBL" id="MBL1077226.1"/>
    </source>
</evidence>
<name>A0ABS1MA97_9NOCA</name>
<dbReference type="SUPFAM" id="SSF55729">
    <property type="entry name" value="Acyl-CoA N-acyltransferases (Nat)"/>
    <property type="match status" value="1"/>
</dbReference>